<name>A0ACC1BPE4_9ROSI</name>
<sequence>MVGPLYDCLANPLGAVRLTFEKAIASGSDPASLDGKDWGALELFRQFLFDKGGLSHVPIINPTTMRWVQPNTLVRFRGMIQDMLGNEFYAGAYKDGSVWRTNKFMDFSQYPMTSSLDSPDVRVWERRLLYCIPVPGQNSWTETSSEVMMNWCMDGTSQQGEKRQRMDDDAPDHVDMVADHDFESSPSVKKMRETGVASPSSLSKDSKLEGTSSVSTVPDIDRNSLPCLIYDCPENELKLNDVFEFVGVLTLNSDVTVDKDDNNEFSNGFFEDELVHSPLDKVPHLHCLIHRKLDVHDFLQTAPMMEPKPHFVKEIRESLLRHLTAILGNDGIAAHFMLLHVLSKVHARADNFAVGKLSLNLTCLSKESVSVFGNQLRLAFQNILPFTHYVPLTVEYLNTASLAPKKDYQTNRLIHGALQLAEGSHLIIDETRLEAGTLNSTGVENARLLKQLMEFQKVEYDFEYYKMEMTADVQLLIFSEGKSNIVPADLVIPFQPSSSGSFEVVPIEKLEAWRWYFATVRSLPHSIESEMQQVVENDLVAARQTNRSLNSKDLSRLVTMGRLMSASFGETTLTLEHWQLVKELERLRMERLKTSFFRTVDHGRFDLSLRLENRRRKLIQFLRLDENDDVYKQIALRCDRLLVHYGAPARDLRSSSLLLLLLLWWVVTKVELHACIYSSLCFLKFQALVLIHRFFGVSLVVFYILWQSSSAGYLSSNLEGKLKEDPEGYLNQTSTASSVDWSNRGWFYVSVRIGFFLWVALLNLITISSTWARVIDVMNSESGSRLFGFIGAGATFGQLFGSLFATAMAFLVLLLFAALLMELAAQSSKGINKDISHPSEELTPIRRHLDHITEDKVCMHSQTQSTLKTAPAAKASSPKLSTSTVKPRLGAILDGLWLILSSTYLLYVSLFLWLSAVVSSFFYFQKVTVIAMTVASPVGRRRLFAQINSFIAVFILAGQLTLTGRILSIAGVTVAICAAPFVAFSNMIAIAIWPTWVVVAASETIRKVVTYVVTRPGRELLFTVVSQEEKYKAKVCIDVIVQRLGDASAAGMYKLLFGTLHGRTSTVSLYALPVCLLWIATAFHLGRRQAQLAKLSASSPS</sequence>
<keyword evidence="2" id="KW-1185">Reference proteome</keyword>
<gene>
    <name evidence="1" type="ORF">Patl1_06737</name>
</gene>
<protein>
    <submittedName>
        <fullName evidence="1">Uncharacterized protein</fullName>
    </submittedName>
</protein>
<dbReference type="EMBL" id="CM047899">
    <property type="protein sequence ID" value="KAJ0100954.1"/>
    <property type="molecule type" value="Genomic_DNA"/>
</dbReference>
<evidence type="ECO:0000313" key="2">
    <source>
        <dbReference type="Proteomes" id="UP001164250"/>
    </source>
</evidence>
<reference evidence="2" key="1">
    <citation type="journal article" date="2023" name="G3 (Bethesda)">
        <title>Genome assembly and association tests identify interacting loci associated with vigor, precocity, and sex in interspecific pistachio rootstocks.</title>
        <authorList>
            <person name="Palmer W."/>
            <person name="Jacygrad E."/>
            <person name="Sagayaradj S."/>
            <person name="Cavanaugh K."/>
            <person name="Han R."/>
            <person name="Bertier L."/>
            <person name="Beede B."/>
            <person name="Kafkas S."/>
            <person name="Golino D."/>
            <person name="Preece J."/>
            <person name="Michelmore R."/>
        </authorList>
    </citation>
    <scope>NUCLEOTIDE SEQUENCE [LARGE SCALE GENOMIC DNA]</scope>
</reference>
<accession>A0ACC1BPE4</accession>
<comment type="caution">
    <text evidence="1">The sequence shown here is derived from an EMBL/GenBank/DDBJ whole genome shotgun (WGS) entry which is preliminary data.</text>
</comment>
<evidence type="ECO:0000313" key="1">
    <source>
        <dbReference type="EMBL" id="KAJ0100954.1"/>
    </source>
</evidence>
<dbReference type="Proteomes" id="UP001164250">
    <property type="component" value="Chromosome 3"/>
</dbReference>
<proteinExistence type="predicted"/>
<organism evidence="1 2">
    <name type="scientific">Pistacia atlantica</name>
    <dbReference type="NCBI Taxonomy" id="434234"/>
    <lineage>
        <taxon>Eukaryota</taxon>
        <taxon>Viridiplantae</taxon>
        <taxon>Streptophyta</taxon>
        <taxon>Embryophyta</taxon>
        <taxon>Tracheophyta</taxon>
        <taxon>Spermatophyta</taxon>
        <taxon>Magnoliopsida</taxon>
        <taxon>eudicotyledons</taxon>
        <taxon>Gunneridae</taxon>
        <taxon>Pentapetalae</taxon>
        <taxon>rosids</taxon>
        <taxon>malvids</taxon>
        <taxon>Sapindales</taxon>
        <taxon>Anacardiaceae</taxon>
        <taxon>Pistacia</taxon>
    </lineage>
</organism>